<reference evidence="1" key="1">
    <citation type="submission" date="2020-11" db="EMBL/GenBank/DDBJ databases">
        <title>Sequencing the genomes of 1000 actinobacteria strains.</title>
        <authorList>
            <person name="Klenk H.-P."/>
        </authorList>
    </citation>
    <scope>NUCLEOTIDE SEQUENCE</scope>
    <source>
        <strain evidence="1">DSM 43175</strain>
    </source>
</reference>
<dbReference type="RefSeq" id="WP_197009524.1">
    <property type="nucleotide sequence ID" value="NZ_BAABES010000013.1"/>
</dbReference>
<keyword evidence="2" id="KW-1185">Reference proteome</keyword>
<dbReference type="InterPro" id="IPR019587">
    <property type="entry name" value="Polyketide_cyclase/dehydratase"/>
</dbReference>
<dbReference type="Gene3D" id="3.30.530.20">
    <property type="match status" value="1"/>
</dbReference>
<sequence length="157" mass="17384">MPQRTGPYTIVGEAVAYADAEVIFKHVAVAEAWNEWGSFPVRARRERAGEPTPNGVGAVRAIPPARERVVAYDPPRHYAYIALSGLPVREYRADVTLRPNGTKTLIRWEGRFEPRYPGTGPLLSAFLSRMLGSFARRVAHHSAHCEPGCPARLPNVL</sequence>
<evidence type="ECO:0000313" key="2">
    <source>
        <dbReference type="Proteomes" id="UP000614047"/>
    </source>
</evidence>
<protein>
    <recommendedName>
        <fullName evidence="3">SRPBCC family protein</fullName>
    </recommendedName>
</protein>
<comment type="caution">
    <text evidence="1">The sequence shown here is derived from an EMBL/GenBank/DDBJ whole genome shotgun (WGS) entry which is preliminary data.</text>
</comment>
<evidence type="ECO:0008006" key="3">
    <source>
        <dbReference type="Google" id="ProtNLM"/>
    </source>
</evidence>
<dbReference type="InterPro" id="IPR023393">
    <property type="entry name" value="START-like_dom_sf"/>
</dbReference>
<proteinExistence type="predicted"/>
<name>A0A931D8T1_9ACTN</name>
<dbReference type="SUPFAM" id="SSF55961">
    <property type="entry name" value="Bet v1-like"/>
    <property type="match status" value="1"/>
</dbReference>
<dbReference type="Pfam" id="PF10604">
    <property type="entry name" value="Polyketide_cyc2"/>
    <property type="match status" value="1"/>
</dbReference>
<evidence type="ECO:0000313" key="1">
    <source>
        <dbReference type="EMBL" id="MBG6086534.1"/>
    </source>
</evidence>
<dbReference type="EMBL" id="JADOUA010000001">
    <property type="protein sequence ID" value="MBG6086534.1"/>
    <property type="molecule type" value="Genomic_DNA"/>
</dbReference>
<organism evidence="1 2">
    <name type="scientific">Actinomadura viridis</name>
    <dbReference type="NCBI Taxonomy" id="58110"/>
    <lineage>
        <taxon>Bacteria</taxon>
        <taxon>Bacillati</taxon>
        <taxon>Actinomycetota</taxon>
        <taxon>Actinomycetes</taxon>
        <taxon>Streptosporangiales</taxon>
        <taxon>Thermomonosporaceae</taxon>
        <taxon>Actinomadura</taxon>
    </lineage>
</organism>
<accession>A0A931D8T1</accession>
<dbReference type="CDD" id="cd07821">
    <property type="entry name" value="PYR_PYL_RCAR_like"/>
    <property type="match status" value="1"/>
</dbReference>
<dbReference type="AlphaFoldDB" id="A0A931D8T1"/>
<dbReference type="Proteomes" id="UP000614047">
    <property type="component" value="Unassembled WGS sequence"/>
</dbReference>
<gene>
    <name evidence="1" type="ORF">IW256_000647</name>
</gene>